<accession>A0ABU9C5P8</accession>
<proteinExistence type="predicted"/>
<evidence type="ECO:0000256" key="1">
    <source>
        <dbReference type="SAM" id="MobiDB-lite"/>
    </source>
</evidence>
<feature type="compositionally biased region" description="Low complexity" evidence="1">
    <location>
        <begin position="124"/>
        <end position="141"/>
    </location>
</feature>
<sequence>MADAGGFAKMVPGFDFLQGLVKNAGSALPNMGQWVAPTLNPEELEKRIEELRTVQFWLEQNARMMGATIQALEVQRMTLSTLKSMNVSMGELRDAMTLKTPGAQAAAEELDEDEDEDEDDEEAAAPPAAAASSAASSADAPAGVVDPMQWWGALTKQFTQLAANTMKESATDAAKNLAGAMVKQSFEAANETLKKAVSVPAAVAQKAASAATAAAGRAAPRKAASAAAGKPAAKKPASKSASKTAASKTTAAKRATKPRR</sequence>
<comment type="caution">
    <text evidence="2">The sequence shown here is derived from an EMBL/GenBank/DDBJ whole genome shotgun (WGS) entry which is preliminary data.</text>
</comment>
<dbReference type="NCBIfam" id="NF043076">
    <property type="entry name" value="PHA_gran_PhaM"/>
    <property type="match status" value="1"/>
</dbReference>
<feature type="compositionally biased region" description="Low complexity" evidence="1">
    <location>
        <begin position="212"/>
        <end position="231"/>
    </location>
</feature>
<reference evidence="2 3" key="1">
    <citation type="submission" date="2024-04" db="EMBL/GenBank/DDBJ databases">
        <title>Novel species of the genus Ideonella isolated from streams.</title>
        <authorList>
            <person name="Lu H."/>
        </authorList>
    </citation>
    <scope>NUCLEOTIDE SEQUENCE [LARGE SCALE GENOMIC DNA]</scope>
    <source>
        <strain evidence="2 3">LYT19W</strain>
    </source>
</reference>
<dbReference type="Proteomes" id="UP001379945">
    <property type="component" value="Unassembled WGS sequence"/>
</dbReference>
<organism evidence="2 3">
    <name type="scientific">Ideonella margarita</name>
    <dbReference type="NCBI Taxonomy" id="2984191"/>
    <lineage>
        <taxon>Bacteria</taxon>
        <taxon>Pseudomonadati</taxon>
        <taxon>Pseudomonadota</taxon>
        <taxon>Betaproteobacteria</taxon>
        <taxon>Burkholderiales</taxon>
        <taxon>Sphaerotilaceae</taxon>
        <taxon>Ideonella</taxon>
    </lineage>
</organism>
<keyword evidence="3" id="KW-1185">Reference proteome</keyword>
<evidence type="ECO:0000313" key="3">
    <source>
        <dbReference type="Proteomes" id="UP001379945"/>
    </source>
</evidence>
<dbReference type="InterPro" id="IPR050026">
    <property type="entry name" value="PHA_gran_PhaM_N"/>
</dbReference>
<feature type="compositionally biased region" description="Acidic residues" evidence="1">
    <location>
        <begin position="108"/>
        <end position="123"/>
    </location>
</feature>
<dbReference type="RefSeq" id="WP_341399521.1">
    <property type="nucleotide sequence ID" value="NZ_JBBUTI010000008.1"/>
</dbReference>
<feature type="region of interest" description="Disordered" evidence="1">
    <location>
        <begin position="212"/>
        <end position="260"/>
    </location>
</feature>
<name>A0ABU9C5P8_9BURK</name>
<evidence type="ECO:0000313" key="2">
    <source>
        <dbReference type="EMBL" id="MEK8047216.1"/>
    </source>
</evidence>
<gene>
    <name evidence="2" type="ORF">AACH00_12720</name>
</gene>
<protein>
    <submittedName>
        <fullName evidence="2">PhaM family polyhydroxyalkanoate granule multifunctional regulatory protein</fullName>
    </submittedName>
</protein>
<feature type="compositionally biased region" description="Low complexity" evidence="1">
    <location>
        <begin position="238"/>
        <end position="253"/>
    </location>
</feature>
<dbReference type="EMBL" id="JBBUTI010000008">
    <property type="protein sequence ID" value="MEK8047216.1"/>
    <property type="molecule type" value="Genomic_DNA"/>
</dbReference>
<feature type="region of interest" description="Disordered" evidence="1">
    <location>
        <begin position="101"/>
        <end position="141"/>
    </location>
</feature>